<gene>
    <name evidence="1" type="ordered locus">amb0753</name>
</gene>
<dbReference type="KEGG" id="mag:amb0753"/>
<organism evidence="1 2">
    <name type="scientific">Paramagnetospirillum magneticum (strain ATCC 700264 / AMB-1)</name>
    <name type="common">Magnetospirillum magneticum</name>
    <dbReference type="NCBI Taxonomy" id="342108"/>
    <lineage>
        <taxon>Bacteria</taxon>
        <taxon>Pseudomonadati</taxon>
        <taxon>Pseudomonadota</taxon>
        <taxon>Alphaproteobacteria</taxon>
        <taxon>Rhodospirillales</taxon>
        <taxon>Magnetospirillaceae</taxon>
        <taxon>Paramagnetospirillum</taxon>
    </lineage>
</organism>
<reference evidence="1 2" key="1">
    <citation type="journal article" date="2005" name="DNA Res.">
        <title>Complete genome sequence of the facultative anaerobic magnetotactic bacterium Magnetospirillum sp. strain AMB-1.</title>
        <authorList>
            <person name="Matsunaga T."/>
            <person name="Okamura Y."/>
            <person name="Fukuda Y."/>
            <person name="Wahyudi A.T."/>
            <person name="Murase Y."/>
            <person name="Takeyama H."/>
        </authorList>
    </citation>
    <scope>NUCLEOTIDE SEQUENCE [LARGE SCALE GENOMIC DNA]</scope>
    <source>
        <strain evidence="2">ATCC 700264 / AMB-1</strain>
    </source>
</reference>
<dbReference type="EMBL" id="AP007255">
    <property type="protein sequence ID" value="BAE49557.1"/>
    <property type="molecule type" value="Genomic_DNA"/>
</dbReference>
<dbReference type="Proteomes" id="UP000007058">
    <property type="component" value="Chromosome"/>
</dbReference>
<dbReference type="HOGENOM" id="CLU_3345529_0_0_5"/>
<dbReference type="AlphaFoldDB" id="Q2W9B8"/>
<evidence type="ECO:0000313" key="1">
    <source>
        <dbReference type="EMBL" id="BAE49557.1"/>
    </source>
</evidence>
<name>Q2W9B8_PARM1</name>
<accession>Q2W9B8</accession>
<keyword evidence="2" id="KW-1185">Reference proteome</keyword>
<sequence length="37" mass="4062">MPFPVILSNAKDLRPKIRCRLGHAVPDGDPSSRWSSG</sequence>
<proteinExistence type="predicted"/>
<dbReference type="STRING" id="342108.amb0753"/>
<evidence type="ECO:0000313" key="2">
    <source>
        <dbReference type="Proteomes" id="UP000007058"/>
    </source>
</evidence>
<protein>
    <submittedName>
        <fullName evidence="1">Uncharacterized protein</fullName>
    </submittedName>
</protein>